<reference evidence="3" key="1">
    <citation type="journal article" date="2019" name="Int. J. Syst. Evol. Microbiol.">
        <title>The Global Catalogue of Microorganisms (GCM) 10K type strain sequencing project: providing services to taxonomists for standard genome sequencing and annotation.</title>
        <authorList>
            <consortium name="The Broad Institute Genomics Platform"/>
            <consortium name="The Broad Institute Genome Sequencing Center for Infectious Disease"/>
            <person name="Wu L."/>
            <person name="Ma J."/>
        </authorList>
    </citation>
    <scope>NUCLEOTIDE SEQUENCE [LARGE SCALE GENOMIC DNA]</scope>
    <source>
        <strain evidence="3">JCM 17130</strain>
    </source>
</reference>
<sequence>MATPAPRLPAGPGPEPQLVEERSVVVAGARTRYHVWGDPTAETTILAVHGFRGDHHGLLPIAAHLPDHRVVTPDLPGFGASAPFPTDGPDAGPHDVTRYARWLAELWDVAGTGRRRVLLGHSFGSVVAAAALAHEVFPDNLVLVNPIAAPALHGPRAMLSAAAVGYYRLGAALPERIGGALLASRGVVRVISELMTTTEDRELRRWIHDQHRRYFSGYHDRRVVVEAFTASVSHHVGDYAAHLTAPTLLIAGDKDDIAAPAAQYRLAEQVGAQLEMLTGVGHLIHYERPAAAAAAIRRFLDQLAAA</sequence>
<dbReference type="PANTHER" id="PTHR43798:SF33">
    <property type="entry name" value="HYDROLASE, PUTATIVE (AFU_ORTHOLOGUE AFUA_2G14860)-RELATED"/>
    <property type="match status" value="1"/>
</dbReference>
<dbReference type="InterPro" id="IPR029058">
    <property type="entry name" value="AB_hydrolase_fold"/>
</dbReference>
<dbReference type="EMBL" id="JBHUEE010000001">
    <property type="protein sequence ID" value="MFD1716782.1"/>
    <property type="molecule type" value="Genomic_DNA"/>
</dbReference>
<evidence type="ECO:0000259" key="1">
    <source>
        <dbReference type="Pfam" id="PF12697"/>
    </source>
</evidence>
<dbReference type="GO" id="GO:0016787">
    <property type="term" value="F:hydrolase activity"/>
    <property type="evidence" value="ECO:0007669"/>
    <property type="project" value="UniProtKB-KW"/>
</dbReference>
<dbReference type="PANTHER" id="PTHR43798">
    <property type="entry name" value="MONOACYLGLYCEROL LIPASE"/>
    <property type="match status" value="1"/>
</dbReference>
<feature type="domain" description="AB hydrolase-1" evidence="1">
    <location>
        <begin position="45"/>
        <end position="295"/>
    </location>
</feature>
<dbReference type="Pfam" id="PF12697">
    <property type="entry name" value="Abhydrolase_6"/>
    <property type="match status" value="1"/>
</dbReference>
<evidence type="ECO:0000313" key="2">
    <source>
        <dbReference type="EMBL" id="MFD1716782.1"/>
    </source>
</evidence>
<dbReference type="Gene3D" id="3.40.50.1820">
    <property type="entry name" value="alpha/beta hydrolase"/>
    <property type="match status" value="1"/>
</dbReference>
<proteinExistence type="predicted"/>
<dbReference type="PRINTS" id="PR00111">
    <property type="entry name" value="ABHYDROLASE"/>
</dbReference>
<keyword evidence="2" id="KW-0378">Hydrolase</keyword>
<name>A0ABW4L1U3_9MICO</name>
<dbReference type="Proteomes" id="UP001597277">
    <property type="component" value="Unassembled WGS sequence"/>
</dbReference>
<comment type="caution">
    <text evidence="2">The sequence shown here is derived from an EMBL/GenBank/DDBJ whole genome shotgun (WGS) entry which is preliminary data.</text>
</comment>
<dbReference type="RefSeq" id="WP_388002207.1">
    <property type="nucleotide sequence ID" value="NZ_JBHUEE010000001.1"/>
</dbReference>
<dbReference type="PRINTS" id="PR00412">
    <property type="entry name" value="EPOXHYDRLASE"/>
</dbReference>
<dbReference type="InterPro" id="IPR000639">
    <property type="entry name" value="Epox_hydrolase-like"/>
</dbReference>
<dbReference type="SUPFAM" id="SSF53474">
    <property type="entry name" value="alpha/beta-Hydrolases"/>
    <property type="match status" value="1"/>
</dbReference>
<evidence type="ECO:0000313" key="3">
    <source>
        <dbReference type="Proteomes" id="UP001597277"/>
    </source>
</evidence>
<dbReference type="InterPro" id="IPR000073">
    <property type="entry name" value="AB_hydrolase_1"/>
</dbReference>
<dbReference type="InterPro" id="IPR050266">
    <property type="entry name" value="AB_hydrolase_sf"/>
</dbReference>
<gene>
    <name evidence="2" type="ORF">ACFSE6_02970</name>
</gene>
<accession>A0ABW4L1U3</accession>
<organism evidence="2 3">
    <name type="scientific">Georgenia deserti</name>
    <dbReference type="NCBI Taxonomy" id="2093781"/>
    <lineage>
        <taxon>Bacteria</taxon>
        <taxon>Bacillati</taxon>
        <taxon>Actinomycetota</taxon>
        <taxon>Actinomycetes</taxon>
        <taxon>Micrococcales</taxon>
        <taxon>Bogoriellaceae</taxon>
        <taxon>Georgenia</taxon>
    </lineage>
</organism>
<protein>
    <submittedName>
        <fullName evidence="2">Alpha/beta fold hydrolase</fullName>
    </submittedName>
</protein>
<keyword evidence="3" id="KW-1185">Reference proteome</keyword>